<dbReference type="PATRIC" id="fig|477245.3.peg.733"/>
<keyword evidence="4" id="KW-1185">Reference proteome</keyword>
<feature type="region of interest" description="Disordered" evidence="1">
    <location>
        <begin position="63"/>
        <end position="114"/>
    </location>
</feature>
<protein>
    <submittedName>
        <fullName evidence="3">Uncharacterized protein</fullName>
    </submittedName>
</protein>
<organism evidence="3 4">
    <name type="scientific">Streptomyces cyaneogriseus subsp. noncyanogenus</name>
    <dbReference type="NCBI Taxonomy" id="477245"/>
    <lineage>
        <taxon>Bacteria</taxon>
        <taxon>Bacillati</taxon>
        <taxon>Actinomycetota</taxon>
        <taxon>Actinomycetes</taxon>
        <taxon>Kitasatosporales</taxon>
        <taxon>Streptomycetaceae</taxon>
        <taxon>Streptomyces</taxon>
    </lineage>
</organism>
<evidence type="ECO:0000313" key="4">
    <source>
        <dbReference type="Proteomes" id="UP000032234"/>
    </source>
</evidence>
<proteinExistence type="predicted"/>
<dbReference type="KEGG" id="scw:TU94_03305"/>
<dbReference type="AlphaFoldDB" id="A0A0C5FSM6"/>
<dbReference type="EMBL" id="CP010849">
    <property type="protein sequence ID" value="AJP00668.1"/>
    <property type="molecule type" value="Genomic_DNA"/>
</dbReference>
<accession>A0A0C5FSM6</accession>
<dbReference type="HOGENOM" id="CLU_2119671_0_0_11"/>
<dbReference type="STRING" id="477245.TU94_03305"/>
<evidence type="ECO:0000313" key="3">
    <source>
        <dbReference type="EMBL" id="AJP00668.1"/>
    </source>
</evidence>
<sequence>MWWKRGRGSALGRPIPRGARQDVPPYLLVPLVAAIAVLGCFVPLLGMPLLALLAATRAVVTPAAERQPAGRSARPALLDHELPASGGLREWRKGRPEPCAGLAPRQSSKGRNRA</sequence>
<evidence type="ECO:0000256" key="1">
    <source>
        <dbReference type="SAM" id="MobiDB-lite"/>
    </source>
</evidence>
<keyword evidence="2" id="KW-1133">Transmembrane helix</keyword>
<name>A0A0C5FSM6_9ACTN</name>
<feature type="transmembrane region" description="Helical" evidence="2">
    <location>
        <begin position="26"/>
        <end position="53"/>
    </location>
</feature>
<keyword evidence="2" id="KW-0812">Transmembrane</keyword>
<evidence type="ECO:0000256" key="2">
    <source>
        <dbReference type="SAM" id="Phobius"/>
    </source>
</evidence>
<gene>
    <name evidence="3" type="ORF">TU94_03305</name>
</gene>
<keyword evidence="2" id="KW-0472">Membrane</keyword>
<reference evidence="3 4" key="1">
    <citation type="submission" date="2015-02" db="EMBL/GenBank/DDBJ databases">
        <title>Genome sequence of thermotolerant Streptomyces cyaneogriseus subsp. Noncyanogenus NMWT1, the producer of nematocidal antibiotics nemadectin.</title>
        <authorList>
            <person name="Wang H."/>
            <person name="Li C."/>
            <person name="Xiang W."/>
            <person name="Wang X."/>
        </authorList>
    </citation>
    <scope>NUCLEOTIDE SEQUENCE [LARGE SCALE GENOMIC DNA]</scope>
    <source>
        <strain evidence="3 4">NMWT 1</strain>
    </source>
</reference>
<dbReference type="Proteomes" id="UP000032234">
    <property type="component" value="Chromosome"/>
</dbReference>